<name>A0ABS6SAJ4_9SPHN</name>
<gene>
    <name evidence="1" type="ORF">KCG44_00930</name>
</gene>
<comment type="caution">
    <text evidence="1">The sequence shown here is derived from an EMBL/GenBank/DDBJ whole genome shotgun (WGS) entry which is preliminary data.</text>
</comment>
<protein>
    <submittedName>
        <fullName evidence="1">Acyl-CoA thioesterase</fullName>
    </submittedName>
</protein>
<dbReference type="EMBL" id="JAGSPA010000001">
    <property type="protein sequence ID" value="MBV7255340.1"/>
    <property type="molecule type" value="Genomic_DNA"/>
</dbReference>
<dbReference type="CDD" id="cd00586">
    <property type="entry name" value="4HBT"/>
    <property type="match status" value="1"/>
</dbReference>
<evidence type="ECO:0000313" key="1">
    <source>
        <dbReference type="EMBL" id="MBV7255340.1"/>
    </source>
</evidence>
<reference evidence="1 2" key="1">
    <citation type="submission" date="2021-04" db="EMBL/GenBank/DDBJ databases">
        <authorList>
            <person name="Pira H."/>
            <person name="Risdian C."/>
            <person name="Wink J."/>
        </authorList>
    </citation>
    <scope>NUCLEOTIDE SEQUENCE [LARGE SCALE GENOMIC DNA]</scope>
    <source>
        <strain evidence="1 2">WHA3</strain>
    </source>
</reference>
<dbReference type="Proteomes" id="UP000722336">
    <property type="component" value="Unassembled WGS sequence"/>
</dbReference>
<accession>A0ABS6SAJ4</accession>
<dbReference type="Pfam" id="PF13279">
    <property type="entry name" value="4HBT_2"/>
    <property type="match status" value="1"/>
</dbReference>
<proteinExistence type="predicted"/>
<dbReference type="RefSeq" id="WP_218443635.1">
    <property type="nucleotide sequence ID" value="NZ_JAGSPA010000001.1"/>
</dbReference>
<organism evidence="1 2">
    <name type="scientific">Pacificimonas pallii</name>
    <dbReference type="NCBI Taxonomy" id="2827236"/>
    <lineage>
        <taxon>Bacteria</taxon>
        <taxon>Pseudomonadati</taxon>
        <taxon>Pseudomonadota</taxon>
        <taxon>Alphaproteobacteria</taxon>
        <taxon>Sphingomonadales</taxon>
        <taxon>Sphingosinicellaceae</taxon>
        <taxon>Pacificimonas</taxon>
    </lineage>
</organism>
<keyword evidence="2" id="KW-1185">Reference proteome</keyword>
<evidence type="ECO:0000313" key="2">
    <source>
        <dbReference type="Proteomes" id="UP000722336"/>
    </source>
</evidence>
<sequence>MPFTIEQKVLFRHCDPAGIVFFPRYFEMINDATEAFFEWLEYPFEKILAEGGVPTAQIEAQFQNPSYHGDILDIAVSCLKVGRSSADMKFQATCRDQLRFLAHSTLVHTGTTGRSAAWPESLQTSLRQSRER</sequence>